<feature type="compositionally biased region" description="Polar residues" evidence="1">
    <location>
        <begin position="660"/>
        <end position="674"/>
    </location>
</feature>
<dbReference type="Proteomes" id="UP000238479">
    <property type="component" value="Chromosome 3"/>
</dbReference>
<gene>
    <name evidence="5" type="ORF">RchiOBHm_Chr3g0467721</name>
</gene>
<evidence type="ECO:0008006" key="7">
    <source>
        <dbReference type="Google" id="ProtNLM"/>
    </source>
</evidence>
<feature type="region of interest" description="Disordered" evidence="1">
    <location>
        <begin position="104"/>
        <end position="157"/>
    </location>
</feature>
<evidence type="ECO:0000259" key="3">
    <source>
        <dbReference type="Pfam" id="PF14309"/>
    </source>
</evidence>
<sequence>MEKLRPTRSKISSFSDRRSSGERFASKERASSRGNRQVQKQKKLGSDSGSCSSGSTGEDPLTFELGWRSSKQAVGAPIKKLLAEEMLRETESRRRSPSVIAKLMGLDGMPPQQPITHKQQKGILENRYQRTRSVEKEHRSGVCYDHRSSRKNSKEQQEFKDVFEVLETSKVESSRKNSSRAAANTKLSDAEMAFVRQKFMDAKRLSTDEKLQDSKEFHDALEVLDSNKDLLLKFLQQPDSLFTKHLNDLHTGPQSHCGRVASMKSSEAQQYEKIDLGWTSARERNYCKSPQRHRDSFSSYSDSRHATRYSLKSSQYRSEAKHETAITPTRIVVLKPNLGKLLNATKTVSSPCSSQASMSVCRNRSDFPSIGNREVDTWGNKNFPDNEGQSRHKSRESREVAKEITRQMRNNFSIGSVQFSSSGFKGYAGDESSCSISENESGNESEVISVASKQSFDIHNHSRRSSTCSTESSVSREAKKRLSERWKMTHMSQEVGVASRGSTLAEMLAIPDKETQAAKLDAMKGEAGFRDKFAREDGPVGWGGPLGISSRDGWKDGCIASLSRSKSLPASSSAFGSYKTSMRRETIRDDRYLIPAEAFKHKRNQSVVDFDHREGGPRNYRSRNKRSYSSRSLSRESMDISPETPNTPDGVRTYPEENKQSQQNVAVVESSSGNGIDASPASVKLVDVDVSMSSETLDACPPELSARMSVEGDSCSSHQDSPIAEEPSTRPSDEKSVPSERSVPGIESLATSKESDQPSPVSVLEVPFIDDVSSSSDCFETLSADLQGLRMQLQLLKLESDSYAEGSMLISSDEDAGEGSTWFRDAICREEESWESSYMVDMLNESGLNNANHETFLATWHTPECPVSPLLFEELEKKYCDETSCPKSERKLLFDRINSGLLEMFQQFTDPHPWVRRMKITVGPKWINKTALQDGLLKLLASEEKANEESLDKLLERDSLWSHFGDYIDIIGREVEKSLLDELVAEVVVM</sequence>
<name>A0A2P6RAC5_ROSCH</name>
<evidence type="ECO:0000313" key="5">
    <source>
        <dbReference type="EMBL" id="PRQ43366.1"/>
    </source>
</evidence>
<dbReference type="STRING" id="74649.A0A2P6RAC5"/>
<accession>A0A2P6RAC5</accession>
<evidence type="ECO:0000256" key="1">
    <source>
        <dbReference type="SAM" id="MobiDB-lite"/>
    </source>
</evidence>
<keyword evidence="6" id="KW-1185">Reference proteome</keyword>
<feature type="compositionally biased region" description="Basic and acidic residues" evidence="1">
    <location>
        <begin position="15"/>
        <end position="31"/>
    </location>
</feature>
<feature type="domain" description="DUF4378" evidence="3">
    <location>
        <begin position="836"/>
        <end position="986"/>
    </location>
</feature>
<feature type="region of interest" description="Disordered" evidence="1">
    <location>
        <begin position="1"/>
        <end position="74"/>
    </location>
</feature>
<dbReference type="OMA" id="FTDPHPW"/>
<feature type="domain" description="DUF3741" evidence="2">
    <location>
        <begin position="196"/>
        <end position="240"/>
    </location>
</feature>
<dbReference type="InterPro" id="IPR025486">
    <property type="entry name" value="DUF4378"/>
</dbReference>
<dbReference type="InterPro" id="IPR022212">
    <property type="entry name" value="DUF3741"/>
</dbReference>
<organism evidence="5 6">
    <name type="scientific">Rosa chinensis</name>
    <name type="common">China rose</name>
    <dbReference type="NCBI Taxonomy" id="74649"/>
    <lineage>
        <taxon>Eukaryota</taxon>
        <taxon>Viridiplantae</taxon>
        <taxon>Streptophyta</taxon>
        <taxon>Embryophyta</taxon>
        <taxon>Tracheophyta</taxon>
        <taxon>Spermatophyta</taxon>
        <taxon>Magnoliopsida</taxon>
        <taxon>eudicotyledons</taxon>
        <taxon>Gunneridae</taxon>
        <taxon>Pentapetalae</taxon>
        <taxon>rosids</taxon>
        <taxon>fabids</taxon>
        <taxon>Rosales</taxon>
        <taxon>Rosaceae</taxon>
        <taxon>Rosoideae</taxon>
        <taxon>Rosoideae incertae sedis</taxon>
        <taxon>Rosa</taxon>
    </lineage>
</organism>
<evidence type="ECO:0000313" key="6">
    <source>
        <dbReference type="Proteomes" id="UP000238479"/>
    </source>
</evidence>
<comment type="caution">
    <text evidence="5">The sequence shown here is derived from an EMBL/GenBank/DDBJ whole genome shotgun (WGS) entry which is preliminary data.</text>
</comment>
<dbReference type="InterPro" id="IPR032795">
    <property type="entry name" value="DUF3741-assoc"/>
</dbReference>
<dbReference type="AlphaFoldDB" id="A0A2P6RAC5"/>
<proteinExistence type="predicted"/>
<dbReference type="Pfam" id="PF14383">
    <property type="entry name" value="VARLMGL"/>
    <property type="match status" value="1"/>
</dbReference>
<evidence type="ECO:0000259" key="4">
    <source>
        <dbReference type="Pfam" id="PF14383"/>
    </source>
</evidence>
<dbReference type="OrthoDB" id="1925259at2759"/>
<feature type="compositionally biased region" description="Polar residues" evidence="1">
    <location>
        <begin position="749"/>
        <end position="760"/>
    </location>
</feature>
<dbReference type="EMBL" id="PDCK01000041">
    <property type="protein sequence ID" value="PRQ43366.1"/>
    <property type="molecule type" value="Genomic_DNA"/>
</dbReference>
<dbReference type="PANTHER" id="PTHR46836">
    <property type="entry name" value="AFADIN"/>
    <property type="match status" value="1"/>
</dbReference>
<reference evidence="5 6" key="1">
    <citation type="journal article" date="2018" name="Nat. Genet.">
        <title>The Rosa genome provides new insights in the design of modern roses.</title>
        <authorList>
            <person name="Bendahmane M."/>
        </authorList>
    </citation>
    <scope>NUCLEOTIDE SEQUENCE [LARGE SCALE GENOMIC DNA]</scope>
    <source>
        <strain evidence="6">cv. Old Blush</strain>
    </source>
</reference>
<feature type="domain" description="DUF3741" evidence="4">
    <location>
        <begin position="92"/>
        <end position="113"/>
    </location>
</feature>
<feature type="region of interest" description="Disordered" evidence="1">
    <location>
        <begin position="708"/>
        <end position="760"/>
    </location>
</feature>
<feature type="region of interest" description="Disordered" evidence="1">
    <location>
        <begin position="372"/>
        <end position="399"/>
    </location>
</feature>
<dbReference type="Pfam" id="PF14309">
    <property type="entry name" value="DUF4378"/>
    <property type="match status" value="1"/>
</dbReference>
<dbReference type="PANTHER" id="PTHR46836:SF8">
    <property type="entry name" value="AFADIN"/>
    <property type="match status" value="1"/>
</dbReference>
<feature type="region of interest" description="Disordered" evidence="1">
    <location>
        <begin position="605"/>
        <end position="679"/>
    </location>
</feature>
<dbReference type="Pfam" id="PF12552">
    <property type="entry name" value="DUF3741"/>
    <property type="match status" value="1"/>
</dbReference>
<protein>
    <recommendedName>
        <fullName evidence="7">DUF4378 domain-containing protein</fullName>
    </recommendedName>
</protein>
<feature type="compositionally biased region" description="Low complexity" evidence="1">
    <location>
        <begin position="46"/>
        <end position="57"/>
    </location>
</feature>
<dbReference type="Gramene" id="PRQ43366">
    <property type="protein sequence ID" value="PRQ43366"/>
    <property type="gene ID" value="RchiOBHm_Chr3g0467721"/>
</dbReference>
<feature type="compositionally biased region" description="Basic and acidic residues" evidence="1">
    <location>
        <begin position="727"/>
        <end position="738"/>
    </location>
</feature>
<feature type="compositionally biased region" description="Basic and acidic residues" evidence="1">
    <location>
        <begin position="132"/>
        <end position="157"/>
    </location>
</feature>
<evidence type="ECO:0000259" key="2">
    <source>
        <dbReference type="Pfam" id="PF12552"/>
    </source>
</evidence>